<dbReference type="Pfam" id="PF01494">
    <property type="entry name" value="FAD_binding_3"/>
    <property type="match status" value="1"/>
</dbReference>
<evidence type="ECO:0000313" key="5">
    <source>
        <dbReference type="EMBL" id="SDR23088.1"/>
    </source>
</evidence>
<name>A0A1H1HD99_9ACTN</name>
<keyword evidence="2" id="KW-0285">Flavoprotein</keyword>
<gene>
    <name evidence="5" type="ORF">SAMN04489764_4277</name>
</gene>
<organism evidence="5 6">
    <name type="scientific">Thermostaphylospora chromogena</name>
    <dbReference type="NCBI Taxonomy" id="35622"/>
    <lineage>
        <taxon>Bacteria</taxon>
        <taxon>Bacillati</taxon>
        <taxon>Actinomycetota</taxon>
        <taxon>Actinomycetes</taxon>
        <taxon>Streptosporangiales</taxon>
        <taxon>Thermomonosporaceae</taxon>
        <taxon>Thermostaphylospora</taxon>
    </lineage>
</organism>
<dbReference type="PANTHER" id="PTHR43004:SF19">
    <property type="entry name" value="BINDING MONOOXYGENASE, PUTATIVE (JCVI)-RELATED"/>
    <property type="match status" value="1"/>
</dbReference>
<dbReference type="STRING" id="35622.SAMN04489764_4277"/>
<dbReference type="InterPro" id="IPR002938">
    <property type="entry name" value="FAD-bd"/>
</dbReference>
<dbReference type="PRINTS" id="PR00420">
    <property type="entry name" value="RNGMNOXGNASE"/>
</dbReference>
<dbReference type="InterPro" id="IPR050641">
    <property type="entry name" value="RIFMO-like"/>
</dbReference>
<protein>
    <submittedName>
        <fullName evidence="5">2-polyprenyl-6-methoxyphenol hydroxylase</fullName>
    </submittedName>
</protein>
<dbReference type="PROSITE" id="PS51257">
    <property type="entry name" value="PROKAR_LIPOPROTEIN"/>
    <property type="match status" value="1"/>
</dbReference>
<dbReference type="OrthoDB" id="8670884at2"/>
<sequence length="492" mass="52824">MKNPSTVLIVGAGPCGLMMACELRRRGVDAVIVDAAEEPGAGSRAILLWPPTLELYRDIGILEEAVKRGVQIKALTYHTGSRPLRLPLAPHMAPLILPQEDTVELLQDELSRLGGEVERGVRVTGLTQEKDRVVVTARRADGTEITLETEWLIAADGFRSTVRDLVGAEFVGAPLPITFLLAEGTLEGDYDTEAVTYYLGRTGVVLVAPLPGGRVRISGALPDGTEIDEGTAQRMLDERGPGGLRVTGLTMNTTFTSHERIASALRFDRCFLIGDAAHVHSVVGGQGLNLGFADARNLAWKLAGVLNGRYVPAVLDSYNVERRAAAEQTVQATGRMARQAVLSPLANRVRNALLGLAHRSGALSKKFPPLLSGWLIRYPDVLIPAPQQTAKKAVRGLPLPGTRSPRYTLEPDEADRWQLITVGPDGGTAYTRGTGLADRLSDLLVHRHRGGESEGFVLLRPDGYVAAAGGLDDLGPAVTALENLTPRNSKEH</sequence>
<comment type="cofactor">
    <cofactor evidence="1">
        <name>FAD</name>
        <dbReference type="ChEBI" id="CHEBI:57692"/>
    </cofactor>
</comment>
<evidence type="ECO:0000256" key="1">
    <source>
        <dbReference type="ARBA" id="ARBA00001974"/>
    </source>
</evidence>
<dbReference type="RefSeq" id="WP_093261356.1">
    <property type="nucleotide sequence ID" value="NZ_FNKK01000002.1"/>
</dbReference>
<proteinExistence type="predicted"/>
<keyword evidence="6" id="KW-1185">Reference proteome</keyword>
<dbReference type="Gene3D" id="3.50.50.60">
    <property type="entry name" value="FAD/NAD(P)-binding domain"/>
    <property type="match status" value="1"/>
</dbReference>
<dbReference type="InterPro" id="IPR036188">
    <property type="entry name" value="FAD/NAD-bd_sf"/>
</dbReference>
<dbReference type="AlphaFoldDB" id="A0A1H1HD99"/>
<dbReference type="SUPFAM" id="SSF51905">
    <property type="entry name" value="FAD/NAD(P)-binding domain"/>
    <property type="match status" value="1"/>
</dbReference>
<dbReference type="GO" id="GO:0071949">
    <property type="term" value="F:FAD binding"/>
    <property type="evidence" value="ECO:0007669"/>
    <property type="project" value="InterPro"/>
</dbReference>
<keyword evidence="3" id="KW-0274">FAD</keyword>
<reference evidence="5 6" key="1">
    <citation type="submission" date="2016-10" db="EMBL/GenBank/DDBJ databases">
        <authorList>
            <person name="de Groot N.N."/>
        </authorList>
    </citation>
    <scope>NUCLEOTIDE SEQUENCE [LARGE SCALE GENOMIC DNA]</scope>
    <source>
        <strain evidence="5 6">DSM 43794</strain>
    </source>
</reference>
<dbReference type="GO" id="GO:0016709">
    <property type="term" value="F:oxidoreductase activity, acting on paired donors, with incorporation or reduction of molecular oxygen, NAD(P)H as one donor, and incorporation of one atom of oxygen"/>
    <property type="evidence" value="ECO:0007669"/>
    <property type="project" value="UniProtKB-ARBA"/>
</dbReference>
<dbReference type="Proteomes" id="UP000217103">
    <property type="component" value="Unassembled WGS sequence"/>
</dbReference>
<dbReference type="EMBL" id="FNKK01000002">
    <property type="protein sequence ID" value="SDR23088.1"/>
    <property type="molecule type" value="Genomic_DNA"/>
</dbReference>
<feature type="domain" description="FAD-binding" evidence="4">
    <location>
        <begin position="6"/>
        <end position="332"/>
    </location>
</feature>
<dbReference type="PANTHER" id="PTHR43004">
    <property type="entry name" value="TRK SYSTEM POTASSIUM UPTAKE PROTEIN"/>
    <property type="match status" value="1"/>
</dbReference>
<evidence type="ECO:0000256" key="3">
    <source>
        <dbReference type="ARBA" id="ARBA00022827"/>
    </source>
</evidence>
<evidence type="ECO:0000313" key="6">
    <source>
        <dbReference type="Proteomes" id="UP000217103"/>
    </source>
</evidence>
<dbReference type="Gene3D" id="3.30.70.2450">
    <property type="match status" value="1"/>
</dbReference>
<evidence type="ECO:0000259" key="4">
    <source>
        <dbReference type="Pfam" id="PF01494"/>
    </source>
</evidence>
<evidence type="ECO:0000256" key="2">
    <source>
        <dbReference type="ARBA" id="ARBA00022630"/>
    </source>
</evidence>
<accession>A0A1H1HD99</accession>